<dbReference type="PANTHER" id="PTHR48081">
    <property type="entry name" value="AB HYDROLASE SUPERFAMILY PROTEIN C4A8.06C"/>
    <property type="match status" value="1"/>
</dbReference>
<gene>
    <name evidence="3" type="ORF">E8E13_001499</name>
</gene>
<name>A0A9P4T4W5_CURKU</name>
<proteinExistence type="predicted"/>
<dbReference type="AlphaFoldDB" id="A0A9P4T4W5"/>
<evidence type="ECO:0000256" key="1">
    <source>
        <dbReference type="ARBA" id="ARBA00022801"/>
    </source>
</evidence>
<dbReference type="InterPro" id="IPR050300">
    <property type="entry name" value="GDXG_lipolytic_enzyme"/>
</dbReference>
<evidence type="ECO:0000313" key="4">
    <source>
        <dbReference type="Proteomes" id="UP000801428"/>
    </source>
</evidence>
<keyword evidence="1" id="KW-0378">Hydrolase</keyword>
<dbReference type="InterPro" id="IPR029058">
    <property type="entry name" value="AB_hydrolase_fold"/>
</dbReference>
<comment type="caution">
    <text evidence="3">The sequence shown here is derived from an EMBL/GenBank/DDBJ whole genome shotgun (WGS) entry which is preliminary data.</text>
</comment>
<evidence type="ECO:0000259" key="2">
    <source>
        <dbReference type="Pfam" id="PF07859"/>
    </source>
</evidence>
<protein>
    <recommendedName>
        <fullName evidence="2">Alpha/beta hydrolase fold-3 domain-containing protein</fullName>
    </recommendedName>
</protein>
<dbReference type="Pfam" id="PF07859">
    <property type="entry name" value="Abhydrolase_3"/>
    <property type="match status" value="1"/>
</dbReference>
<dbReference type="Proteomes" id="UP000801428">
    <property type="component" value="Unassembled WGS sequence"/>
</dbReference>
<dbReference type="SUPFAM" id="SSF53474">
    <property type="entry name" value="alpha/beta-Hydrolases"/>
    <property type="match status" value="1"/>
</dbReference>
<organism evidence="3 4">
    <name type="scientific">Curvularia kusanoi</name>
    <name type="common">Cochliobolus kusanoi</name>
    <dbReference type="NCBI Taxonomy" id="90978"/>
    <lineage>
        <taxon>Eukaryota</taxon>
        <taxon>Fungi</taxon>
        <taxon>Dikarya</taxon>
        <taxon>Ascomycota</taxon>
        <taxon>Pezizomycotina</taxon>
        <taxon>Dothideomycetes</taxon>
        <taxon>Pleosporomycetidae</taxon>
        <taxon>Pleosporales</taxon>
        <taxon>Pleosporineae</taxon>
        <taxon>Pleosporaceae</taxon>
        <taxon>Curvularia</taxon>
    </lineage>
</organism>
<reference evidence="3" key="1">
    <citation type="submission" date="2019-04" db="EMBL/GenBank/DDBJ databases">
        <title>Sequencing of skin fungus with MAO and IRED activity.</title>
        <authorList>
            <person name="Marsaioli A.J."/>
            <person name="Bonatto J.M.C."/>
            <person name="Reis Junior O."/>
        </authorList>
    </citation>
    <scope>NUCLEOTIDE SEQUENCE</scope>
    <source>
        <strain evidence="3">30M1</strain>
    </source>
</reference>
<keyword evidence="4" id="KW-1185">Reference proteome</keyword>
<accession>A0A9P4T4W5</accession>
<dbReference type="OrthoDB" id="433474at2759"/>
<dbReference type="PANTHER" id="PTHR48081:SF8">
    <property type="entry name" value="ALPHA_BETA HYDROLASE FOLD-3 DOMAIN-CONTAINING PROTEIN-RELATED"/>
    <property type="match status" value="1"/>
</dbReference>
<sequence>MTHQLDPLNQSFVDTIAGGPDPHILGYEGARKALEDLQKHETATDIVTETVYIPAEGGSTTVVIFRSTIGPKVRPVVFYAHGGGWIMGSPTSCAPMMEDLARQSGAAIVFPYYTPAPDKQYPFQFEQTYKALAHIVRYGDDYNLQTESLVLAGDSAGGHMVIAIMQMAMKRTLPAKVSHMILFYPCVDTHMKMQSYETYKDGPFLPSNTMDWMIAAFIPNKKDRENGLTSPLSYMSDENLSRFPPTTVILAEVDPLVDEGRAFGLRLQRAGVDTAVIRAEGQIHAFALVKPIRESATSRAILELVAYKIRKALALIDAP</sequence>
<dbReference type="Gene3D" id="3.40.50.1820">
    <property type="entry name" value="alpha/beta hydrolase"/>
    <property type="match status" value="1"/>
</dbReference>
<evidence type="ECO:0000313" key="3">
    <source>
        <dbReference type="EMBL" id="KAF2994368.1"/>
    </source>
</evidence>
<feature type="domain" description="Alpha/beta hydrolase fold-3" evidence="2">
    <location>
        <begin position="77"/>
        <end position="287"/>
    </location>
</feature>
<dbReference type="EMBL" id="SWKU01000041">
    <property type="protein sequence ID" value="KAF2994368.1"/>
    <property type="molecule type" value="Genomic_DNA"/>
</dbReference>
<dbReference type="GO" id="GO:0016787">
    <property type="term" value="F:hydrolase activity"/>
    <property type="evidence" value="ECO:0007669"/>
    <property type="project" value="UniProtKB-KW"/>
</dbReference>
<dbReference type="InterPro" id="IPR013094">
    <property type="entry name" value="AB_hydrolase_3"/>
</dbReference>